<name>A0A0H2S054_9AGAM</name>
<evidence type="ECO:0000256" key="1">
    <source>
        <dbReference type="ARBA" id="ARBA00004141"/>
    </source>
</evidence>
<evidence type="ECO:0000256" key="5">
    <source>
        <dbReference type="ARBA" id="ARBA00022833"/>
    </source>
</evidence>
<organism evidence="11 12">
    <name type="scientific">Schizopora paradoxa</name>
    <dbReference type="NCBI Taxonomy" id="27342"/>
    <lineage>
        <taxon>Eukaryota</taxon>
        <taxon>Fungi</taxon>
        <taxon>Dikarya</taxon>
        <taxon>Basidiomycota</taxon>
        <taxon>Agaricomycotina</taxon>
        <taxon>Agaricomycetes</taxon>
        <taxon>Hymenochaetales</taxon>
        <taxon>Schizoporaceae</taxon>
        <taxon>Schizopora</taxon>
    </lineage>
</organism>
<keyword evidence="12" id="KW-1185">Reference proteome</keyword>
<protein>
    <recommendedName>
        <fullName evidence="10">RING-CH-type domain-containing protein</fullName>
    </recommendedName>
</protein>
<sequence length="563" mass="62282">MPPQSKPVPTIDDLRVKLCYICREEESWDKPTNPPTKWVHPCTCTLIAHEACLLEWIKTSEVSRDRTPANFLKCPQCGSRYEVESKNPFVLRLMDLGSMFVTIAGHTATVMTVGAVVASVGTGIYILLSGHGAFTLHQFVGDEMYELMLADDPSKWPLHAYFALPLFPIILFSSQTRRYQNLVPLTSVILSWPSIPPVNMPSARGSIFSILSLSKAGNQLPPLYNSLKEMELATLKDMFFSWPPSPFMLSIIIPGVRSLYRVLLAKLRRRVLGSSMDLTGANAVGGDEDWRVELRLRNADDQAPAPAEGQVGRDLEANMDGAANEQLRALARDDAQVVVQVDGVIEINGEQVDDGVDEPERRPAPAGNAPAPPNQAGAPRRRDGDRNLMLLTGGVLGRLLGGALIIPTAASMMGSLLLRLALPSVKNAHRRINSLPVPKGISPRYLLQKFLAIRPPGSALLAPLTYLNADLEKLPSLQVFRYFITASNRGIFVGSPAWTTADPVWWRNIVGLGVWFVAKDCFTLAHQWLTRREIISRHVKDRSFFGIDPKELDLKPSSRIRFE</sequence>
<dbReference type="SUPFAM" id="SSF57850">
    <property type="entry name" value="RING/U-box"/>
    <property type="match status" value="1"/>
</dbReference>
<gene>
    <name evidence="11" type="ORF">SCHPADRAFT_994068</name>
</gene>
<dbReference type="GO" id="GO:0008270">
    <property type="term" value="F:zinc ion binding"/>
    <property type="evidence" value="ECO:0007669"/>
    <property type="project" value="UniProtKB-KW"/>
</dbReference>
<evidence type="ECO:0000259" key="10">
    <source>
        <dbReference type="PROSITE" id="PS51292"/>
    </source>
</evidence>
<dbReference type="Gene3D" id="3.30.40.10">
    <property type="entry name" value="Zinc/RING finger domain, C3HC4 (zinc finger)"/>
    <property type="match status" value="1"/>
</dbReference>
<dbReference type="InterPro" id="IPR013083">
    <property type="entry name" value="Znf_RING/FYVE/PHD"/>
</dbReference>
<accession>A0A0H2S054</accession>
<dbReference type="OrthoDB" id="5817083at2759"/>
<feature type="transmembrane region" description="Helical" evidence="9">
    <location>
        <begin position="100"/>
        <end position="128"/>
    </location>
</feature>
<keyword evidence="5" id="KW-0862">Zinc</keyword>
<keyword evidence="2 9" id="KW-0812">Transmembrane</keyword>
<feature type="region of interest" description="Disordered" evidence="8">
    <location>
        <begin position="349"/>
        <end position="384"/>
    </location>
</feature>
<evidence type="ECO:0000256" key="8">
    <source>
        <dbReference type="SAM" id="MobiDB-lite"/>
    </source>
</evidence>
<evidence type="ECO:0000256" key="9">
    <source>
        <dbReference type="SAM" id="Phobius"/>
    </source>
</evidence>
<evidence type="ECO:0000256" key="3">
    <source>
        <dbReference type="ARBA" id="ARBA00022723"/>
    </source>
</evidence>
<keyword evidence="4" id="KW-0863">Zinc-finger</keyword>
<feature type="compositionally biased region" description="Low complexity" evidence="8">
    <location>
        <begin position="364"/>
        <end position="378"/>
    </location>
</feature>
<keyword evidence="3" id="KW-0479">Metal-binding</keyword>
<evidence type="ECO:0000313" key="12">
    <source>
        <dbReference type="Proteomes" id="UP000053477"/>
    </source>
</evidence>
<comment type="subcellular location">
    <subcellularLocation>
        <location evidence="1">Membrane</location>
        <topology evidence="1">Multi-pass membrane protein</topology>
    </subcellularLocation>
</comment>
<dbReference type="InParanoid" id="A0A0H2S054"/>
<evidence type="ECO:0000313" key="11">
    <source>
        <dbReference type="EMBL" id="KLO17725.1"/>
    </source>
</evidence>
<evidence type="ECO:0000256" key="2">
    <source>
        <dbReference type="ARBA" id="ARBA00022692"/>
    </source>
</evidence>
<dbReference type="AlphaFoldDB" id="A0A0H2S054"/>
<feature type="domain" description="RING-CH-type" evidence="10">
    <location>
        <begin position="11"/>
        <end position="84"/>
    </location>
</feature>
<dbReference type="PROSITE" id="PS51292">
    <property type="entry name" value="ZF_RING_CH"/>
    <property type="match status" value="1"/>
</dbReference>
<evidence type="ECO:0000256" key="6">
    <source>
        <dbReference type="ARBA" id="ARBA00022989"/>
    </source>
</evidence>
<feature type="transmembrane region" description="Helical" evidence="9">
    <location>
        <begin position="388"/>
        <end position="410"/>
    </location>
</feature>
<dbReference type="Proteomes" id="UP000053477">
    <property type="component" value="Unassembled WGS sequence"/>
</dbReference>
<dbReference type="SMART" id="SM00744">
    <property type="entry name" value="RINGv"/>
    <property type="match status" value="1"/>
</dbReference>
<dbReference type="EMBL" id="KQ085901">
    <property type="protein sequence ID" value="KLO17725.1"/>
    <property type="molecule type" value="Genomic_DNA"/>
</dbReference>
<proteinExistence type="predicted"/>
<dbReference type="PANTHER" id="PTHR46283">
    <property type="entry name" value="E3 UBIQUITIN-PROTEIN LIGASE MARCH5"/>
    <property type="match status" value="1"/>
</dbReference>
<feature type="transmembrane region" description="Helical" evidence="9">
    <location>
        <begin position="156"/>
        <end position="172"/>
    </location>
</feature>
<dbReference type="InterPro" id="IPR011016">
    <property type="entry name" value="Znf_RING-CH"/>
</dbReference>
<keyword evidence="7 9" id="KW-0472">Membrane</keyword>
<dbReference type="STRING" id="27342.A0A0H2S054"/>
<evidence type="ECO:0000256" key="7">
    <source>
        <dbReference type="ARBA" id="ARBA00023136"/>
    </source>
</evidence>
<evidence type="ECO:0000256" key="4">
    <source>
        <dbReference type="ARBA" id="ARBA00022771"/>
    </source>
</evidence>
<reference evidence="11 12" key="1">
    <citation type="submission" date="2015-04" db="EMBL/GenBank/DDBJ databases">
        <title>Complete genome sequence of Schizopora paradoxa KUC8140, a cosmopolitan wood degrader in East Asia.</title>
        <authorList>
            <consortium name="DOE Joint Genome Institute"/>
            <person name="Min B."/>
            <person name="Park H."/>
            <person name="Jang Y."/>
            <person name="Kim J.-J."/>
            <person name="Kim K.H."/>
            <person name="Pangilinan J."/>
            <person name="Lipzen A."/>
            <person name="Riley R."/>
            <person name="Grigoriev I.V."/>
            <person name="Spatafora J.W."/>
            <person name="Choi I.-G."/>
        </authorList>
    </citation>
    <scope>NUCLEOTIDE SEQUENCE [LARGE SCALE GENOMIC DNA]</scope>
    <source>
        <strain evidence="11 12">KUC8140</strain>
    </source>
</reference>
<keyword evidence="6 9" id="KW-1133">Transmembrane helix</keyword>
<dbReference type="GO" id="GO:0016020">
    <property type="term" value="C:membrane"/>
    <property type="evidence" value="ECO:0007669"/>
    <property type="project" value="UniProtKB-SubCell"/>
</dbReference>